<dbReference type="Gene3D" id="2.60.40.1120">
    <property type="entry name" value="Carboxypeptidase-like, regulatory domain"/>
    <property type="match status" value="1"/>
</dbReference>
<name>A0AAN4VZI9_9BACT</name>
<keyword evidence="2" id="KW-1185">Reference proteome</keyword>
<dbReference type="Proteomes" id="UP001310022">
    <property type="component" value="Unassembled WGS sequence"/>
</dbReference>
<dbReference type="EMBL" id="BQKE01000001">
    <property type="protein sequence ID" value="GJM62104.1"/>
    <property type="molecule type" value="Genomic_DNA"/>
</dbReference>
<organism evidence="1 2">
    <name type="scientific">Persicobacter diffluens</name>
    <dbReference type="NCBI Taxonomy" id="981"/>
    <lineage>
        <taxon>Bacteria</taxon>
        <taxon>Pseudomonadati</taxon>
        <taxon>Bacteroidota</taxon>
        <taxon>Cytophagia</taxon>
        <taxon>Cytophagales</taxon>
        <taxon>Persicobacteraceae</taxon>
        <taxon>Persicobacter</taxon>
    </lineage>
</organism>
<evidence type="ECO:0000313" key="1">
    <source>
        <dbReference type="EMBL" id="GJM62104.1"/>
    </source>
</evidence>
<gene>
    <name evidence="1" type="ORF">PEDI_26560</name>
</gene>
<sequence>MQKFMQYIFSIILLFGFLFPVQEVLAQEGKDRKERDIIQFSGVILETGSERGVQGVHVFVPSTGRGTTTNAYGYFTMPVLPGDSIIVSSINYVNRAIIIPRDRNTNISVALHLEPDVLMLPNMDVLPYATEEDAKDAIAQMRFPDEQQRVVMGNVNQQQAQVWQGQQNYGATPMTNYQQSLNRHFDQYQGFSIPLLNNGTWKRFIKSIEGE</sequence>
<comment type="caution">
    <text evidence="1">The sequence shown here is derived from an EMBL/GenBank/DDBJ whole genome shotgun (WGS) entry which is preliminary data.</text>
</comment>
<dbReference type="SUPFAM" id="SSF49464">
    <property type="entry name" value="Carboxypeptidase regulatory domain-like"/>
    <property type="match status" value="1"/>
</dbReference>
<accession>A0AAN4VZI9</accession>
<dbReference type="AlphaFoldDB" id="A0AAN4VZI9"/>
<evidence type="ECO:0008006" key="3">
    <source>
        <dbReference type="Google" id="ProtNLM"/>
    </source>
</evidence>
<dbReference type="InterPro" id="IPR008969">
    <property type="entry name" value="CarboxyPept-like_regulatory"/>
</dbReference>
<dbReference type="Pfam" id="PF13715">
    <property type="entry name" value="CarbopepD_reg_2"/>
    <property type="match status" value="1"/>
</dbReference>
<reference evidence="1 2" key="1">
    <citation type="submission" date="2021-12" db="EMBL/GenBank/DDBJ databases">
        <title>Genome sequencing of bacteria with rrn-lacking chromosome and rrn-plasmid.</title>
        <authorList>
            <person name="Anda M."/>
            <person name="Iwasaki W."/>
        </authorList>
    </citation>
    <scope>NUCLEOTIDE SEQUENCE [LARGE SCALE GENOMIC DNA]</scope>
    <source>
        <strain evidence="1 2">NBRC 15940</strain>
    </source>
</reference>
<evidence type="ECO:0000313" key="2">
    <source>
        <dbReference type="Proteomes" id="UP001310022"/>
    </source>
</evidence>
<protein>
    <recommendedName>
        <fullName evidence="3">Carboxypeptidase-like regulatory domain-containing protein</fullName>
    </recommendedName>
</protein>
<proteinExistence type="predicted"/>